<gene>
    <name evidence="13" type="ORF">RHSIM_Rhsim02G0138200</name>
</gene>
<dbReference type="PROSITE" id="PS50222">
    <property type="entry name" value="EF_HAND_2"/>
    <property type="match status" value="1"/>
</dbReference>
<dbReference type="Pfam" id="PF05918">
    <property type="entry name" value="API5"/>
    <property type="match status" value="1"/>
</dbReference>
<comment type="similarity">
    <text evidence="2">Belongs to the mitochondrial pyruvate carrier (MPC) (TC 2.A.105) family.</text>
</comment>
<feature type="region of interest" description="Disordered" evidence="11">
    <location>
        <begin position="213"/>
        <end position="237"/>
    </location>
</feature>
<evidence type="ECO:0000256" key="8">
    <source>
        <dbReference type="ARBA" id="ARBA00022989"/>
    </source>
</evidence>
<keyword evidence="6" id="KW-0999">Mitochondrion inner membrane</keyword>
<dbReference type="InterPro" id="IPR043129">
    <property type="entry name" value="ATPase_NBD"/>
</dbReference>
<dbReference type="SUPFAM" id="SSF53067">
    <property type="entry name" value="Actin-like ATPase domain"/>
    <property type="match status" value="1"/>
</dbReference>
<dbReference type="EMBL" id="WJXA01000002">
    <property type="protein sequence ID" value="KAF7150335.1"/>
    <property type="molecule type" value="Genomic_DNA"/>
</dbReference>
<feature type="region of interest" description="Disordered" evidence="11">
    <location>
        <begin position="247"/>
        <end position="266"/>
    </location>
</feature>
<dbReference type="InterPro" id="IPR013126">
    <property type="entry name" value="Hsp_70_fam"/>
</dbReference>
<evidence type="ECO:0000256" key="3">
    <source>
        <dbReference type="ARBA" id="ARBA00022448"/>
    </source>
</evidence>
<dbReference type="InterPro" id="IPR005336">
    <property type="entry name" value="MPC"/>
</dbReference>
<dbReference type="InterPro" id="IPR029047">
    <property type="entry name" value="HSP70_peptide-bd_sf"/>
</dbReference>
<name>A0A834HDI6_RHOSS</name>
<dbReference type="InterPro" id="IPR002048">
    <property type="entry name" value="EF_hand_dom"/>
</dbReference>
<proteinExistence type="inferred from homology"/>
<keyword evidence="4" id="KW-0812">Transmembrane</keyword>
<keyword evidence="10" id="KW-0472">Membrane</keyword>
<dbReference type="GO" id="GO:0005743">
    <property type="term" value="C:mitochondrial inner membrane"/>
    <property type="evidence" value="ECO:0007669"/>
    <property type="project" value="UniProtKB-SubCell"/>
</dbReference>
<dbReference type="PANTHER" id="PTHR19375">
    <property type="entry name" value="HEAT SHOCK PROTEIN 70KDA"/>
    <property type="match status" value="1"/>
</dbReference>
<dbReference type="Gene3D" id="3.90.640.10">
    <property type="entry name" value="Actin, Chain A, domain 4"/>
    <property type="match status" value="1"/>
</dbReference>
<dbReference type="Gene3D" id="3.30.420.40">
    <property type="match status" value="1"/>
</dbReference>
<evidence type="ECO:0000256" key="11">
    <source>
        <dbReference type="SAM" id="MobiDB-lite"/>
    </source>
</evidence>
<evidence type="ECO:0000313" key="13">
    <source>
        <dbReference type="EMBL" id="KAF7150335.1"/>
    </source>
</evidence>
<reference evidence="13" key="1">
    <citation type="submission" date="2019-11" db="EMBL/GenBank/DDBJ databases">
        <authorList>
            <person name="Liu Y."/>
            <person name="Hou J."/>
            <person name="Li T.-Q."/>
            <person name="Guan C.-H."/>
            <person name="Wu X."/>
            <person name="Wu H.-Z."/>
            <person name="Ling F."/>
            <person name="Zhang R."/>
            <person name="Shi X.-G."/>
            <person name="Ren J.-P."/>
            <person name="Chen E.-F."/>
            <person name="Sun J.-M."/>
        </authorList>
    </citation>
    <scope>NUCLEOTIDE SEQUENCE</scope>
    <source>
        <strain evidence="13">Adult_tree_wgs_1</strain>
        <tissue evidence="13">Leaves</tissue>
    </source>
</reference>
<feature type="domain" description="EF-hand" evidence="12">
    <location>
        <begin position="804"/>
        <end position="839"/>
    </location>
</feature>
<evidence type="ECO:0000256" key="9">
    <source>
        <dbReference type="ARBA" id="ARBA00023128"/>
    </source>
</evidence>
<dbReference type="Proteomes" id="UP000626092">
    <property type="component" value="Unassembled WGS sequence"/>
</dbReference>
<dbReference type="Pfam" id="PF03650">
    <property type="entry name" value="MPC"/>
    <property type="match status" value="1"/>
</dbReference>
<dbReference type="Pfam" id="PF00012">
    <property type="entry name" value="HSP70"/>
    <property type="match status" value="1"/>
</dbReference>
<keyword evidence="7" id="KW-0067">ATP-binding</keyword>
<evidence type="ECO:0000313" key="14">
    <source>
        <dbReference type="Proteomes" id="UP000626092"/>
    </source>
</evidence>
<comment type="caution">
    <text evidence="13">The sequence shown here is derived from an EMBL/GenBank/DDBJ whole genome shotgun (WGS) entry which is preliminary data.</text>
</comment>
<evidence type="ECO:0000256" key="1">
    <source>
        <dbReference type="ARBA" id="ARBA00004448"/>
    </source>
</evidence>
<evidence type="ECO:0000259" key="12">
    <source>
        <dbReference type="PROSITE" id="PS50222"/>
    </source>
</evidence>
<sequence>MFVLDVPVLSIADGGRKQRKVGQRVIELQLSYMASFGLFLNNPIGPKTTHFWGPVANWGCVIAKGLVDMKKPPEMISGNMAGGDDIWRCVGKLTDAQRSMLDDRFQWKVQCRLSSVEELARATIKKLTQGMAEHNKAMASAKSDEAKASIKAQKQNTTTGLRTCNNILAMTQPLHSKSPSFVGDKRINLSWKEIPKVLPPSATAAAVSVIGKRPANPANGSNDNASKKSRGAGGSQNQLVNRAFEGASYGGRSGMRGRGRGWGGRGRGRGYRLTKGGLGVKSVGGDVGGMVVAAFDRRSILTKRFSLSLCHPGASFCRPSVFSGDILKMRDRALFLGDERLNATLNRCYLDLSTATREVAPRCKLCIAELLVDKPILKGEELRTLVSDEMEEEFSTILAVIWSYNLEDLILKGLETDDKNKKSRCLKLWGSMEKDVRERVARIELHPKVLKIPKNKGKKAGVKALDLLGQIFPFTKTYGVWEDEFRGEGYYHLLLDLGLEGCIEHAWRDTIVYLDDSDPVMIGCSYGRVKATNGDKFLGGEDFDNTLLEFLVSEFIRTEGINLSKDRLALQRLREVAEIELSSASQTDINLLFITADSSGAKHLNITLTRSKFEALVNDLIERTRNPCKCYLKNVGITTKDVDEVLVGGMTHVPKVQEVGQEIFGKTPRKGVNPDEAVFFTAADKPTHLGIKVLQGEREMASDNKMLSEFELMGIPPAPTGLPQIEVTFNIDKLNGLLTLSAFGNVHYYLLLFMEEEFILLPTMKWACWKGRLPSKAPLFRHSLLTSLVLGTSRAVNKDVDSDKVMENLREAFSIFDVDRSGSILTEEMVNFTVAFKLVLV</sequence>
<comment type="subcellular location">
    <subcellularLocation>
        <location evidence="1">Mitochondrion inner membrane</location>
        <topology evidence="1">Multi-pass membrane protein</topology>
    </subcellularLocation>
</comment>
<dbReference type="SUPFAM" id="SSF100920">
    <property type="entry name" value="Heat shock protein 70kD (HSP70), peptide-binding domain"/>
    <property type="match status" value="1"/>
</dbReference>
<accession>A0A834HDI6</accession>
<evidence type="ECO:0000256" key="7">
    <source>
        <dbReference type="ARBA" id="ARBA00022840"/>
    </source>
</evidence>
<dbReference type="FunFam" id="3.90.640.10:FF:000003">
    <property type="entry name" value="Molecular chaperone DnaK"/>
    <property type="match status" value="1"/>
</dbReference>
<dbReference type="AlphaFoldDB" id="A0A834HDI6"/>
<evidence type="ECO:0000256" key="2">
    <source>
        <dbReference type="ARBA" id="ARBA00006416"/>
    </source>
</evidence>
<organism evidence="13 14">
    <name type="scientific">Rhododendron simsii</name>
    <name type="common">Sims's rhododendron</name>
    <dbReference type="NCBI Taxonomy" id="118357"/>
    <lineage>
        <taxon>Eukaryota</taxon>
        <taxon>Viridiplantae</taxon>
        <taxon>Streptophyta</taxon>
        <taxon>Embryophyta</taxon>
        <taxon>Tracheophyta</taxon>
        <taxon>Spermatophyta</taxon>
        <taxon>Magnoliopsida</taxon>
        <taxon>eudicotyledons</taxon>
        <taxon>Gunneridae</taxon>
        <taxon>Pentapetalae</taxon>
        <taxon>asterids</taxon>
        <taxon>Ericales</taxon>
        <taxon>Ericaceae</taxon>
        <taxon>Ericoideae</taxon>
        <taxon>Rhodoreae</taxon>
        <taxon>Rhododendron</taxon>
    </lineage>
</organism>
<keyword evidence="3" id="KW-0813">Transport</keyword>
<dbReference type="InterPro" id="IPR008383">
    <property type="entry name" value="API5"/>
</dbReference>
<evidence type="ECO:0000256" key="10">
    <source>
        <dbReference type="ARBA" id="ARBA00023136"/>
    </source>
</evidence>
<keyword evidence="14" id="KW-1185">Reference proteome</keyword>
<dbReference type="Gene3D" id="2.60.34.10">
    <property type="entry name" value="Substrate Binding Domain Of DNAk, Chain A, domain 1"/>
    <property type="match status" value="1"/>
</dbReference>
<dbReference type="GO" id="GO:0006850">
    <property type="term" value="P:pyruvate import into mitochondria"/>
    <property type="evidence" value="ECO:0007669"/>
    <property type="project" value="InterPro"/>
</dbReference>
<dbReference type="GO" id="GO:0005509">
    <property type="term" value="F:calcium ion binding"/>
    <property type="evidence" value="ECO:0007669"/>
    <property type="project" value="InterPro"/>
</dbReference>
<dbReference type="OrthoDB" id="1697690at2759"/>
<protein>
    <recommendedName>
        <fullName evidence="12">EF-hand domain-containing protein</fullName>
    </recommendedName>
</protein>
<keyword evidence="5" id="KW-0547">Nucleotide-binding</keyword>
<feature type="compositionally biased region" description="Gly residues" evidence="11">
    <location>
        <begin position="248"/>
        <end position="265"/>
    </location>
</feature>
<dbReference type="GO" id="GO:0140662">
    <property type="term" value="F:ATP-dependent protein folding chaperone"/>
    <property type="evidence" value="ECO:0007669"/>
    <property type="project" value="InterPro"/>
</dbReference>
<keyword evidence="8" id="KW-1133">Transmembrane helix</keyword>
<keyword evidence="9" id="KW-0496">Mitochondrion</keyword>
<dbReference type="GO" id="GO:0005524">
    <property type="term" value="F:ATP binding"/>
    <property type="evidence" value="ECO:0007669"/>
    <property type="project" value="UniProtKB-KW"/>
</dbReference>
<evidence type="ECO:0000256" key="6">
    <source>
        <dbReference type="ARBA" id="ARBA00022792"/>
    </source>
</evidence>
<evidence type="ECO:0000256" key="5">
    <source>
        <dbReference type="ARBA" id="ARBA00022741"/>
    </source>
</evidence>
<evidence type="ECO:0000256" key="4">
    <source>
        <dbReference type="ARBA" id="ARBA00022692"/>
    </source>
</evidence>